<dbReference type="PANTHER" id="PTHR40465:SF1">
    <property type="entry name" value="DUF6534 DOMAIN-CONTAINING PROTEIN"/>
    <property type="match status" value="1"/>
</dbReference>
<keyword evidence="1" id="KW-0472">Membrane</keyword>
<feature type="transmembrane region" description="Helical" evidence="1">
    <location>
        <begin position="20"/>
        <end position="40"/>
    </location>
</feature>
<keyword evidence="1" id="KW-1133">Transmembrane helix</keyword>
<keyword evidence="4" id="KW-1185">Reference proteome</keyword>
<dbReference type="InterPro" id="IPR045339">
    <property type="entry name" value="DUF6534"/>
</dbReference>
<feature type="transmembrane region" description="Helical" evidence="1">
    <location>
        <begin position="52"/>
        <end position="71"/>
    </location>
</feature>
<dbReference type="PANTHER" id="PTHR40465">
    <property type="entry name" value="CHROMOSOME 1, WHOLE GENOME SHOTGUN SEQUENCE"/>
    <property type="match status" value="1"/>
</dbReference>
<name>A0A067SMV7_GALM3</name>
<feature type="transmembrane region" description="Helical" evidence="1">
    <location>
        <begin position="164"/>
        <end position="186"/>
    </location>
</feature>
<dbReference type="OrthoDB" id="2536347at2759"/>
<organism evidence="3 4">
    <name type="scientific">Galerina marginata (strain CBS 339.88)</name>
    <dbReference type="NCBI Taxonomy" id="685588"/>
    <lineage>
        <taxon>Eukaryota</taxon>
        <taxon>Fungi</taxon>
        <taxon>Dikarya</taxon>
        <taxon>Basidiomycota</taxon>
        <taxon>Agaricomycotina</taxon>
        <taxon>Agaricomycetes</taxon>
        <taxon>Agaricomycetidae</taxon>
        <taxon>Agaricales</taxon>
        <taxon>Agaricineae</taxon>
        <taxon>Strophariaceae</taxon>
        <taxon>Galerina</taxon>
    </lineage>
</organism>
<keyword evidence="1" id="KW-0812">Transmembrane</keyword>
<dbReference type="EMBL" id="KL142389">
    <property type="protein sequence ID" value="KDR72270.1"/>
    <property type="molecule type" value="Genomic_DNA"/>
</dbReference>
<gene>
    <name evidence="3" type="ORF">GALMADRAFT_253096</name>
</gene>
<feature type="transmembrane region" description="Helical" evidence="1">
    <location>
        <begin position="206"/>
        <end position="227"/>
    </location>
</feature>
<dbReference type="HOGENOM" id="CLU_046025_2_1_1"/>
<feature type="transmembrane region" description="Helical" evidence="1">
    <location>
        <begin position="91"/>
        <end position="111"/>
    </location>
</feature>
<evidence type="ECO:0000256" key="1">
    <source>
        <dbReference type="SAM" id="Phobius"/>
    </source>
</evidence>
<dbReference type="Proteomes" id="UP000027222">
    <property type="component" value="Unassembled WGS sequence"/>
</dbReference>
<dbReference type="STRING" id="685588.A0A067SMV7"/>
<feature type="transmembrane region" description="Helical" evidence="1">
    <location>
        <begin position="123"/>
        <end position="144"/>
    </location>
</feature>
<feature type="domain" description="DUF6534" evidence="2">
    <location>
        <begin position="171"/>
        <end position="257"/>
    </location>
</feature>
<evidence type="ECO:0000313" key="4">
    <source>
        <dbReference type="Proteomes" id="UP000027222"/>
    </source>
</evidence>
<reference evidence="4" key="1">
    <citation type="journal article" date="2014" name="Proc. Natl. Acad. Sci. U.S.A.">
        <title>Extensive sampling of basidiomycete genomes demonstrates inadequacy of the white-rot/brown-rot paradigm for wood decay fungi.</title>
        <authorList>
            <person name="Riley R."/>
            <person name="Salamov A.A."/>
            <person name="Brown D.W."/>
            <person name="Nagy L.G."/>
            <person name="Floudas D."/>
            <person name="Held B.W."/>
            <person name="Levasseur A."/>
            <person name="Lombard V."/>
            <person name="Morin E."/>
            <person name="Otillar R."/>
            <person name="Lindquist E.A."/>
            <person name="Sun H."/>
            <person name="LaButti K.M."/>
            <person name="Schmutz J."/>
            <person name="Jabbour D."/>
            <person name="Luo H."/>
            <person name="Baker S.E."/>
            <person name="Pisabarro A.G."/>
            <person name="Walton J.D."/>
            <person name="Blanchette R.A."/>
            <person name="Henrissat B."/>
            <person name="Martin F."/>
            <person name="Cullen D."/>
            <person name="Hibbett D.S."/>
            <person name="Grigoriev I.V."/>
        </authorList>
    </citation>
    <scope>NUCLEOTIDE SEQUENCE [LARGE SCALE GENOMIC DNA]</scope>
    <source>
        <strain evidence="4">CBS 339.88</strain>
    </source>
</reference>
<evidence type="ECO:0000313" key="3">
    <source>
        <dbReference type="EMBL" id="KDR72270.1"/>
    </source>
</evidence>
<dbReference type="Pfam" id="PF20152">
    <property type="entry name" value="DUF6534"/>
    <property type="match status" value="1"/>
</dbReference>
<sequence length="329" mass="35731">MPPSPLTPAELGRIAGPLLIGYILNWGLFGVLSMQVYVYYLAFPKDRAPFKALVCGAYLLEATQTFLFTTSAFRTFAFGFGNPAILNEVDILWFSVSIMGGMVAFVAQSFYAYRIMVLSSSKIVAGLIMLLACFSLAGAIAIGVQTKNAVLFSNLPGRSSFITAGIWEGGSAACDVLIAVSMTYYLNRYDSQVKQTKALVRKITRLTIETGALTAAVAILTLILTFLPGHPTYYQTTISVLGKLYSNSMMASFNSRANLGSSESTSSGTFELPIVSQGSRMHSDMDTDLRSRTMHGGVLMTREEVTFTSTSKISKEQKSNMDDVYHIAS</sequence>
<dbReference type="AlphaFoldDB" id="A0A067SMV7"/>
<protein>
    <recommendedName>
        <fullName evidence="2">DUF6534 domain-containing protein</fullName>
    </recommendedName>
</protein>
<proteinExistence type="predicted"/>
<evidence type="ECO:0000259" key="2">
    <source>
        <dbReference type="Pfam" id="PF20152"/>
    </source>
</evidence>
<accession>A0A067SMV7</accession>